<evidence type="ECO:0000313" key="3">
    <source>
        <dbReference type="Proteomes" id="UP000006468"/>
    </source>
</evidence>
<feature type="transmembrane region" description="Helical" evidence="1">
    <location>
        <begin position="20"/>
        <end position="44"/>
    </location>
</feature>
<dbReference type="AlphaFoldDB" id="D5QCJ6"/>
<accession>D5QCJ6</accession>
<name>D5QCJ6_NOVHA</name>
<sequence>MEKLAFGNGKHTMEKQGSRALLAAVIGMGIVLAVGSLVLVGVLVHRISHPRATAPATIPAPAAVTAPVTTTMAVLPQDLGRLVLDEPAGTHVTSIARQADMALAVALTGGGADRVIIWDLAHNRIIGRLQVSP</sequence>
<reference evidence="2 3" key="1">
    <citation type="journal article" date="2010" name="J. Bacteriol.">
        <title>Genome sequence of a cellulose-producing bacterium, Gluconacetobacter hansenii ATCC 23769.</title>
        <authorList>
            <person name="Iyer P.R."/>
            <person name="Geib S.M."/>
            <person name="Catchmark J."/>
            <person name="Kao T.H."/>
            <person name="Tien M."/>
        </authorList>
    </citation>
    <scope>NUCLEOTIDE SEQUENCE [LARGE SCALE GENOMIC DNA]</scope>
    <source>
        <strain evidence="2 3">ATCC 23769</strain>
    </source>
</reference>
<evidence type="ECO:0000313" key="2">
    <source>
        <dbReference type="EMBL" id="EFG85210.1"/>
    </source>
</evidence>
<proteinExistence type="predicted"/>
<protein>
    <submittedName>
        <fullName evidence="2">Uncharacterized protein</fullName>
    </submittedName>
</protein>
<keyword evidence="1" id="KW-0472">Membrane</keyword>
<evidence type="ECO:0000256" key="1">
    <source>
        <dbReference type="SAM" id="Phobius"/>
    </source>
</evidence>
<dbReference type="HOGENOM" id="CLU_163263_0_0_5"/>
<gene>
    <name evidence="2" type="ORF">GXY_04247</name>
</gene>
<keyword evidence="1" id="KW-1133">Transmembrane helix</keyword>
<comment type="caution">
    <text evidence="2">The sequence shown here is derived from an EMBL/GenBank/DDBJ whole genome shotgun (WGS) entry which is preliminary data.</text>
</comment>
<organism evidence="2 3">
    <name type="scientific">Novacetimonas hansenii ATCC 23769</name>
    <dbReference type="NCBI Taxonomy" id="714995"/>
    <lineage>
        <taxon>Bacteria</taxon>
        <taxon>Pseudomonadati</taxon>
        <taxon>Pseudomonadota</taxon>
        <taxon>Alphaproteobacteria</taxon>
        <taxon>Acetobacterales</taxon>
        <taxon>Acetobacteraceae</taxon>
        <taxon>Novacetimonas</taxon>
    </lineage>
</organism>
<dbReference type="Proteomes" id="UP000006468">
    <property type="component" value="Chromosome"/>
</dbReference>
<keyword evidence="1" id="KW-0812">Transmembrane</keyword>
<dbReference type="EMBL" id="ADTV01000012">
    <property type="protein sequence ID" value="EFG85210.1"/>
    <property type="molecule type" value="Genomic_DNA"/>
</dbReference>